<protein>
    <submittedName>
        <fullName evidence="3">Uncharacterized protein YciI</fullName>
    </submittedName>
</protein>
<comment type="caution">
    <text evidence="3">The sequence shown here is derived from an EMBL/GenBank/DDBJ whole genome shotgun (WGS) entry which is preliminary data.</text>
</comment>
<feature type="domain" description="YCII-related" evidence="2">
    <location>
        <begin position="22"/>
        <end position="85"/>
    </location>
</feature>
<dbReference type="AlphaFoldDB" id="A0A4R6MSQ5"/>
<evidence type="ECO:0000259" key="2">
    <source>
        <dbReference type="Pfam" id="PF03795"/>
    </source>
</evidence>
<evidence type="ECO:0000313" key="4">
    <source>
        <dbReference type="Proteomes" id="UP000295357"/>
    </source>
</evidence>
<organism evidence="3 4">
    <name type="scientific">Roseateles asaccharophilus</name>
    <dbReference type="NCBI Taxonomy" id="582607"/>
    <lineage>
        <taxon>Bacteria</taxon>
        <taxon>Pseudomonadati</taxon>
        <taxon>Pseudomonadota</taxon>
        <taxon>Betaproteobacteria</taxon>
        <taxon>Burkholderiales</taxon>
        <taxon>Sphaerotilaceae</taxon>
        <taxon>Roseateles</taxon>
    </lineage>
</organism>
<dbReference type="OrthoDB" id="8589613at2"/>
<evidence type="ECO:0000256" key="1">
    <source>
        <dbReference type="ARBA" id="ARBA00007689"/>
    </source>
</evidence>
<gene>
    <name evidence="3" type="ORF">DFR39_11327</name>
</gene>
<dbReference type="InterPro" id="IPR011008">
    <property type="entry name" value="Dimeric_a/b-barrel"/>
</dbReference>
<dbReference type="Proteomes" id="UP000295357">
    <property type="component" value="Unassembled WGS sequence"/>
</dbReference>
<evidence type="ECO:0000313" key="3">
    <source>
        <dbReference type="EMBL" id="TDP04916.1"/>
    </source>
</evidence>
<reference evidence="3 4" key="1">
    <citation type="submission" date="2019-03" db="EMBL/GenBank/DDBJ databases">
        <title>Genomic Encyclopedia of Type Strains, Phase IV (KMG-IV): sequencing the most valuable type-strain genomes for metagenomic binning, comparative biology and taxonomic classification.</title>
        <authorList>
            <person name="Goeker M."/>
        </authorList>
    </citation>
    <scope>NUCLEOTIDE SEQUENCE [LARGE SCALE GENOMIC DNA]</scope>
    <source>
        <strain evidence="3 4">DSM 25082</strain>
    </source>
</reference>
<name>A0A4R6MSQ5_9BURK</name>
<keyword evidence="4" id="KW-1185">Reference proteome</keyword>
<accession>A0A4R6MSQ5</accession>
<dbReference type="SUPFAM" id="SSF54909">
    <property type="entry name" value="Dimeric alpha+beta barrel"/>
    <property type="match status" value="1"/>
</dbReference>
<dbReference type="Pfam" id="PF03795">
    <property type="entry name" value="YCII"/>
    <property type="match status" value="1"/>
</dbReference>
<sequence length="102" mass="11167">MPHFLLRLDPVRPDLPATGPTQAEAEAIVAHLGYVQRLLEQGALLMAGRSQVLEREAFALMLLQADTETQARALMQADPAVAQGVLSGDLHPFQITQWRPLS</sequence>
<proteinExistence type="inferred from homology"/>
<dbReference type="InterPro" id="IPR005545">
    <property type="entry name" value="YCII"/>
</dbReference>
<comment type="similarity">
    <text evidence="1">Belongs to the YciI family.</text>
</comment>
<dbReference type="EMBL" id="SNXE01000013">
    <property type="protein sequence ID" value="TDP04916.1"/>
    <property type="molecule type" value="Genomic_DNA"/>
</dbReference>
<dbReference type="Gene3D" id="3.30.70.1060">
    <property type="entry name" value="Dimeric alpha+beta barrel"/>
    <property type="match status" value="1"/>
</dbReference>
<dbReference type="RefSeq" id="WP_133605426.1">
    <property type="nucleotide sequence ID" value="NZ_JAUFPJ010000012.1"/>
</dbReference>